<keyword evidence="3" id="KW-1185">Reference proteome</keyword>
<dbReference type="EMBL" id="JBBXMP010000156">
    <property type="protein sequence ID" value="KAL0060930.1"/>
    <property type="molecule type" value="Genomic_DNA"/>
</dbReference>
<protein>
    <submittedName>
        <fullName evidence="2">Uncharacterized protein</fullName>
    </submittedName>
</protein>
<dbReference type="Proteomes" id="UP001437256">
    <property type="component" value="Unassembled WGS sequence"/>
</dbReference>
<proteinExistence type="predicted"/>
<evidence type="ECO:0000313" key="2">
    <source>
        <dbReference type="EMBL" id="KAL0060930.1"/>
    </source>
</evidence>
<name>A0ABR2ZGZ8_9AGAR</name>
<reference evidence="2 3" key="1">
    <citation type="submission" date="2024-05" db="EMBL/GenBank/DDBJ databases">
        <title>A draft genome resource for the thread blight pathogen Marasmius tenuissimus strain MS-2.</title>
        <authorList>
            <person name="Yulfo-Soto G.E."/>
            <person name="Baruah I.K."/>
            <person name="Amoako-Attah I."/>
            <person name="Bukari Y."/>
            <person name="Meinhardt L.W."/>
            <person name="Bailey B.A."/>
            <person name="Cohen S.P."/>
        </authorList>
    </citation>
    <scope>NUCLEOTIDE SEQUENCE [LARGE SCALE GENOMIC DNA]</scope>
    <source>
        <strain evidence="2 3">MS-2</strain>
    </source>
</reference>
<organism evidence="2 3">
    <name type="scientific">Marasmius tenuissimus</name>
    <dbReference type="NCBI Taxonomy" id="585030"/>
    <lineage>
        <taxon>Eukaryota</taxon>
        <taxon>Fungi</taxon>
        <taxon>Dikarya</taxon>
        <taxon>Basidiomycota</taxon>
        <taxon>Agaricomycotina</taxon>
        <taxon>Agaricomycetes</taxon>
        <taxon>Agaricomycetidae</taxon>
        <taxon>Agaricales</taxon>
        <taxon>Marasmiineae</taxon>
        <taxon>Marasmiaceae</taxon>
        <taxon>Marasmius</taxon>
    </lineage>
</organism>
<feature type="chain" id="PRO_5046027489" evidence="1">
    <location>
        <begin position="20"/>
        <end position="226"/>
    </location>
</feature>
<gene>
    <name evidence="2" type="ORF">AAF712_012266</name>
</gene>
<sequence length="226" mass="24635">MRLQLLSCLSFFLFSAAVAQDSDCDCSQTVTIQRFTVNDSSPETLDTITEAMSEFKAAHSDEIDAAFFGVVPDTNPIIAEQAFLWRSPADSSLDVAEPFLRFSTTGELNGSATAILPNKTSVYMSFRAPVTETIFQNIVPGSDLERLEAVSAYLSVNIRSYKDGNGSSIGWEYNGTRRIVLGGWATLTASDEWLAGVDNVTATVYGVLDTTIVNMDPLYKPLVEID</sequence>
<comment type="caution">
    <text evidence="2">The sequence shown here is derived from an EMBL/GenBank/DDBJ whole genome shotgun (WGS) entry which is preliminary data.</text>
</comment>
<evidence type="ECO:0000313" key="3">
    <source>
        <dbReference type="Proteomes" id="UP001437256"/>
    </source>
</evidence>
<feature type="signal peptide" evidence="1">
    <location>
        <begin position="1"/>
        <end position="19"/>
    </location>
</feature>
<keyword evidence="1" id="KW-0732">Signal</keyword>
<accession>A0ABR2ZGZ8</accession>
<evidence type="ECO:0000256" key="1">
    <source>
        <dbReference type="SAM" id="SignalP"/>
    </source>
</evidence>